<evidence type="ECO:0000256" key="1">
    <source>
        <dbReference type="SAM" id="Coils"/>
    </source>
</evidence>
<dbReference type="Proteomes" id="UP001460270">
    <property type="component" value="Unassembled WGS sequence"/>
</dbReference>
<gene>
    <name evidence="2" type="ORF">WMY93_006922</name>
</gene>
<keyword evidence="3" id="KW-1185">Reference proteome</keyword>
<dbReference type="EMBL" id="JBBPFD010000004">
    <property type="protein sequence ID" value="KAK7930527.1"/>
    <property type="molecule type" value="Genomic_DNA"/>
</dbReference>
<protein>
    <submittedName>
        <fullName evidence="2">Uncharacterized protein</fullName>
    </submittedName>
</protein>
<comment type="caution">
    <text evidence="2">The sequence shown here is derived from an EMBL/GenBank/DDBJ whole genome shotgun (WGS) entry which is preliminary data.</text>
</comment>
<sequence length="85" mass="10060">MDEKIALLKEMEKLKMSLQTEEQSRNRLLERAKRHKSIYEINQQKSEKELQMLSNIINKVRETLLSLPASLTKCEQLQQLIEYVG</sequence>
<organism evidence="2 3">
    <name type="scientific">Mugilogobius chulae</name>
    <name type="common">yellowstripe goby</name>
    <dbReference type="NCBI Taxonomy" id="88201"/>
    <lineage>
        <taxon>Eukaryota</taxon>
        <taxon>Metazoa</taxon>
        <taxon>Chordata</taxon>
        <taxon>Craniata</taxon>
        <taxon>Vertebrata</taxon>
        <taxon>Euteleostomi</taxon>
        <taxon>Actinopterygii</taxon>
        <taxon>Neopterygii</taxon>
        <taxon>Teleostei</taxon>
        <taxon>Neoteleostei</taxon>
        <taxon>Acanthomorphata</taxon>
        <taxon>Gobiaria</taxon>
        <taxon>Gobiiformes</taxon>
        <taxon>Gobioidei</taxon>
        <taxon>Gobiidae</taxon>
        <taxon>Gobionellinae</taxon>
        <taxon>Mugilogobius</taxon>
    </lineage>
</organism>
<name>A0AAW0PUR5_9GOBI</name>
<evidence type="ECO:0000313" key="2">
    <source>
        <dbReference type="EMBL" id="KAK7930527.1"/>
    </source>
</evidence>
<proteinExistence type="predicted"/>
<dbReference type="PANTHER" id="PTHR15347">
    <property type="entry name" value="SPERM-ASSOCIATED ANTIGEN 5"/>
    <property type="match status" value="1"/>
</dbReference>
<dbReference type="GO" id="GO:0051301">
    <property type="term" value="P:cell division"/>
    <property type="evidence" value="ECO:0007669"/>
    <property type="project" value="InterPro"/>
</dbReference>
<keyword evidence="1" id="KW-0175">Coiled coil</keyword>
<dbReference type="GO" id="GO:0051988">
    <property type="term" value="P:regulation of attachment of spindle microtubules to kinetochore"/>
    <property type="evidence" value="ECO:0007669"/>
    <property type="project" value="InterPro"/>
</dbReference>
<dbReference type="InterPro" id="IPR028728">
    <property type="entry name" value="Astrin"/>
</dbReference>
<reference evidence="3" key="1">
    <citation type="submission" date="2024-04" db="EMBL/GenBank/DDBJ databases">
        <title>Salinicola lusitanus LLJ914,a marine bacterium isolated from the Okinawa Trough.</title>
        <authorList>
            <person name="Li J."/>
        </authorList>
    </citation>
    <scope>NUCLEOTIDE SEQUENCE [LARGE SCALE GENOMIC DNA]</scope>
</reference>
<dbReference type="AlphaFoldDB" id="A0AAW0PUR5"/>
<evidence type="ECO:0000313" key="3">
    <source>
        <dbReference type="Proteomes" id="UP001460270"/>
    </source>
</evidence>
<accession>A0AAW0PUR5</accession>
<dbReference type="PANTHER" id="PTHR15347:SF1">
    <property type="entry name" value="SPERM-ASSOCIATED ANTIGEN 5"/>
    <property type="match status" value="1"/>
</dbReference>
<feature type="coiled-coil region" evidence="1">
    <location>
        <begin position="1"/>
        <end position="31"/>
    </location>
</feature>